<organism evidence="1 2">
    <name type="scientific">Arctium lappa</name>
    <name type="common">Greater burdock</name>
    <name type="synonym">Lappa major</name>
    <dbReference type="NCBI Taxonomy" id="4217"/>
    <lineage>
        <taxon>Eukaryota</taxon>
        <taxon>Viridiplantae</taxon>
        <taxon>Streptophyta</taxon>
        <taxon>Embryophyta</taxon>
        <taxon>Tracheophyta</taxon>
        <taxon>Spermatophyta</taxon>
        <taxon>Magnoliopsida</taxon>
        <taxon>eudicotyledons</taxon>
        <taxon>Gunneridae</taxon>
        <taxon>Pentapetalae</taxon>
        <taxon>asterids</taxon>
        <taxon>campanulids</taxon>
        <taxon>Asterales</taxon>
        <taxon>Asteraceae</taxon>
        <taxon>Carduoideae</taxon>
        <taxon>Cardueae</taxon>
        <taxon>Arctiinae</taxon>
        <taxon>Arctium</taxon>
    </lineage>
</organism>
<protein>
    <submittedName>
        <fullName evidence="1">Uncharacterized protein</fullName>
    </submittedName>
</protein>
<dbReference type="Proteomes" id="UP001055879">
    <property type="component" value="Linkage Group LG13"/>
</dbReference>
<keyword evidence="2" id="KW-1185">Reference proteome</keyword>
<sequence length="952" mass="108732">MPNVKRCKLEEVDSEETEDDYDQRSDIDYDNVVNSWRTGVPYIPGELKSKLGSIPQLKSSRGRVAVRPSRYTDKVVGLWKKEDDNSLCTEDTKCLKKRGRPILDREVFSKKQRKETGSLYANHVDRSQEKNEKKKGFYGVQDFLTGDIVWAKCSNRFPAWPAIVIDPLHEAPNSVLRACVPDTLCVMFYGYSKRGQRDYAWVKDGMMFPFLEYMESFRGQTQLYGCKPDDFRKAIEEAFLAENGYLNSHYADKEECSTTPDLVKNPIATVSHQHQEICRRKKSVSNKKESQPCVSCGLFFPLKTMKKSKGITSQQQALCEHCSKLRKSKQYCGICQKIWHHSDGGDWICCDGCNVWVHAECAKVSSKIFKDLEEIDYYCPECKGESTVEQPIVDNSEPKLRSTESSERSVLPDKISVICTGMEGIYYPKLHLIECKCGSCGTRKQTLGEWERHTGSRAKKWKVSIKVKGSMIPLEKMLSGYNVNSVKVALTPHLDEKQLHSFLQEKYDPVHAKWTTERCAICRWDEDYDVNKIIICNRCQIAVHQECYGVRDIHDFTSWVCRACETPEVERECCLCPIKGGALKPTDIDNLWVHVICAWFRPEVAFVSDEKMEPATGLLRIPPDSFVKACVICKQVHGSCIQCCKCATHFHAMCASRAGYCVELHSTEKGGIYNTKWTPYCALHRTPADNGIVIRTSSEVFCAKRLLEKQHQKQSFRGSRLLLCANMERSASSTAENNEPGSPSAARCRIYRRSSTKNGVKEALFHRVMRPIRHSVDAIDCLNSHRVVQDLNNFSTFKERLTCLQRTEKHRVCFGKSAIHGWGLFARRKIQEGEMVLEYRGEQVRRSVADLREVHYRSEGKDCYLFKVSDDIVIDATNKGNIARLINHSCMPNCYARILSMGADESRIVLIAKTNVSAGDELTYDYKFDQDEQDELKVPCLCRAPNCRNFMN</sequence>
<accession>A0ACB8YAH6</accession>
<reference evidence="2" key="1">
    <citation type="journal article" date="2022" name="Mol. Ecol. Resour.">
        <title>The genomes of chicory, endive, great burdock and yacon provide insights into Asteraceae palaeo-polyploidization history and plant inulin production.</title>
        <authorList>
            <person name="Fan W."/>
            <person name="Wang S."/>
            <person name="Wang H."/>
            <person name="Wang A."/>
            <person name="Jiang F."/>
            <person name="Liu H."/>
            <person name="Zhao H."/>
            <person name="Xu D."/>
            <person name="Zhang Y."/>
        </authorList>
    </citation>
    <scope>NUCLEOTIDE SEQUENCE [LARGE SCALE GENOMIC DNA]</scope>
    <source>
        <strain evidence="2">cv. Niubang</strain>
    </source>
</reference>
<comment type="caution">
    <text evidence="1">The sequence shown here is derived from an EMBL/GenBank/DDBJ whole genome shotgun (WGS) entry which is preliminary data.</text>
</comment>
<reference evidence="1 2" key="2">
    <citation type="journal article" date="2022" name="Mol. Ecol. Resour.">
        <title>The genomes of chicory, endive, great burdock and yacon provide insights into Asteraceae paleo-polyploidization history and plant inulin production.</title>
        <authorList>
            <person name="Fan W."/>
            <person name="Wang S."/>
            <person name="Wang H."/>
            <person name="Wang A."/>
            <person name="Jiang F."/>
            <person name="Liu H."/>
            <person name="Zhao H."/>
            <person name="Xu D."/>
            <person name="Zhang Y."/>
        </authorList>
    </citation>
    <scope>NUCLEOTIDE SEQUENCE [LARGE SCALE GENOMIC DNA]</scope>
    <source>
        <strain evidence="2">cv. Niubang</strain>
    </source>
</reference>
<evidence type="ECO:0000313" key="1">
    <source>
        <dbReference type="EMBL" id="KAI3681861.1"/>
    </source>
</evidence>
<name>A0ACB8YAH6_ARCLA</name>
<evidence type="ECO:0000313" key="2">
    <source>
        <dbReference type="Proteomes" id="UP001055879"/>
    </source>
</evidence>
<dbReference type="EMBL" id="CM042059">
    <property type="protein sequence ID" value="KAI3681861.1"/>
    <property type="molecule type" value="Genomic_DNA"/>
</dbReference>
<proteinExistence type="predicted"/>
<gene>
    <name evidence="1" type="ORF">L6452_36666</name>
</gene>